<keyword evidence="4" id="KW-1185">Reference proteome</keyword>
<accession>F5YEH1</accession>
<dbReference type="GO" id="GO:0051787">
    <property type="term" value="F:misfolded protein binding"/>
    <property type="evidence" value="ECO:0007669"/>
    <property type="project" value="TreeGrafter"/>
</dbReference>
<dbReference type="SMART" id="SM00271">
    <property type="entry name" value="DnaJ"/>
    <property type="match status" value="1"/>
</dbReference>
<keyword evidence="1" id="KW-0143">Chaperone</keyword>
<dbReference type="AlphaFoldDB" id="F5YEH1"/>
<organism evidence="3 4">
    <name type="scientific">Leadbettera azotonutricia (strain ATCC BAA-888 / DSM 13862 / ZAS-9)</name>
    <name type="common">Treponema azotonutricium</name>
    <dbReference type="NCBI Taxonomy" id="545695"/>
    <lineage>
        <taxon>Bacteria</taxon>
        <taxon>Pseudomonadati</taxon>
        <taxon>Spirochaetota</taxon>
        <taxon>Spirochaetia</taxon>
        <taxon>Spirochaetales</taxon>
        <taxon>Breznakiellaceae</taxon>
        <taxon>Leadbettera</taxon>
    </lineage>
</organism>
<dbReference type="eggNOG" id="COG0484">
    <property type="taxonomic scope" value="Bacteria"/>
</dbReference>
<reference evidence="3 4" key="2">
    <citation type="journal article" date="2011" name="ISME J.">
        <title>RNA-seq reveals cooperative metabolic interactions between two termite-gut spirochete species in co-culture.</title>
        <authorList>
            <person name="Rosenthal A.Z."/>
            <person name="Matson E.G."/>
            <person name="Eldar A."/>
            <person name="Leadbetter J.R."/>
        </authorList>
    </citation>
    <scope>NUCLEOTIDE SEQUENCE [LARGE SCALE GENOMIC DNA]</scope>
    <source>
        <strain evidence="4">ATCC BAA-888 / DSM 13862 / ZAS-9</strain>
    </source>
</reference>
<sequence length="225" mass="27478">MNNYDILGVQYNASINEIRKAYKRLVLQYHPDLNKSTDAYSKFLEIHEAYESIVNNAVFNGSETFDDESFYEYSTPFENIDEWCDIDLSDITVEEAKTKTLRLLRLLRKYFPINTESDYHKTRQWIIDGWEYIFDIYMRVEGNGWYYARKIGKPYHDKLYKYFYKNSQTFQLDYVLKIIGRLEYNLINWDTKKKVKPNSHRLELYQYSEKHQKKWLFELPIYFKL</sequence>
<evidence type="ECO:0000259" key="2">
    <source>
        <dbReference type="PROSITE" id="PS50076"/>
    </source>
</evidence>
<dbReference type="InterPro" id="IPR051948">
    <property type="entry name" value="Hsp70_co-chaperone_J-domain"/>
</dbReference>
<proteinExistence type="predicted"/>
<dbReference type="RefSeq" id="WP_015712932.1">
    <property type="nucleotide sequence ID" value="NC_015577.1"/>
</dbReference>
<dbReference type="EMBL" id="CP001841">
    <property type="protein sequence ID" value="AEF82767.1"/>
    <property type="molecule type" value="Genomic_DNA"/>
</dbReference>
<evidence type="ECO:0000313" key="3">
    <source>
        <dbReference type="EMBL" id="AEF82767.1"/>
    </source>
</evidence>
<dbReference type="PANTHER" id="PTHR44360">
    <property type="entry name" value="DNAJ HOMOLOG SUBFAMILY B MEMBER 9"/>
    <property type="match status" value="1"/>
</dbReference>
<dbReference type="Gene3D" id="1.10.287.110">
    <property type="entry name" value="DnaJ domain"/>
    <property type="match status" value="1"/>
</dbReference>
<protein>
    <submittedName>
        <fullName evidence="3">DnaJ-like protein</fullName>
    </submittedName>
</protein>
<name>F5YEH1_LEAAZ</name>
<dbReference type="Proteomes" id="UP000009222">
    <property type="component" value="Chromosome"/>
</dbReference>
<dbReference type="OrthoDB" id="9779889at2"/>
<dbReference type="InterPro" id="IPR036869">
    <property type="entry name" value="J_dom_sf"/>
</dbReference>
<dbReference type="Pfam" id="PF00226">
    <property type="entry name" value="DnaJ"/>
    <property type="match status" value="1"/>
</dbReference>
<dbReference type="HOGENOM" id="CLU_1229443_0_0_12"/>
<dbReference type="GO" id="GO:0051087">
    <property type="term" value="F:protein-folding chaperone binding"/>
    <property type="evidence" value="ECO:0007669"/>
    <property type="project" value="TreeGrafter"/>
</dbReference>
<dbReference type="InterPro" id="IPR001623">
    <property type="entry name" value="DnaJ_domain"/>
</dbReference>
<dbReference type="CDD" id="cd06257">
    <property type="entry name" value="DnaJ"/>
    <property type="match status" value="1"/>
</dbReference>
<dbReference type="SUPFAM" id="SSF46565">
    <property type="entry name" value="Chaperone J-domain"/>
    <property type="match status" value="1"/>
</dbReference>
<feature type="domain" description="J" evidence="2">
    <location>
        <begin position="2"/>
        <end position="69"/>
    </location>
</feature>
<gene>
    <name evidence="3" type="ordered locus">TREAZ_2598</name>
</gene>
<evidence type="ECO:0000313" key="4">
    <source>
        <dbReference type="Proteomes" id="UP000009222"/>
    </source>
</evidence>
<dbReference type="PROSITE" id="PS50076">
    <property type="entry name" value="DNAJ_2"/>
    <property type="match status" value="1"/>
</dbReference>
<dbReference type="PANTHER" id="PTHR44360:SF1">
    <property type="entry name" value="DNAJ HOMOLOG SUBFAMILY B MEMBER 9"/>
    <property type="match status" value="1"/>
</dbReference>
<dbReference type="KEGG" id="taz:TREAZ_2598"/>
<dbReference type="STRING" id="545695.TREAZ_2598"/>
<reference evidence="4" key="1">
    <citation type="submission" date="2009-12" db="EMBL/GenBank/DDBJ databases">
        <title>Complete sequence of Treponema azotonutricium strain ZAS-9.</title>
        <authorList>
            <person name="Tetu S.G."/>
            <person name="Matson E."/>
            <person name="Ren Q."/>
            <person name="Seshadri R."/>
            <person name="Elbourne L."/>
            <person name="Hassan K.A."/>
            <person name="Durkin A."/>
            <person name="Radune D."/>
            <person name="Mohamoud Y."/>
            <person name="Shay R."/>
            <person name="Jin S."/>
            <person name="Zhang X."/>
            <person name="Lucey K."/>
            <person name="Ballor N.R."/>
            <person name="Ottesen E."/>
            <person name="Rosenthal R."/>
            <person name="Allen A."/>
            <person name="Leadbetter J.R."/>
            <person name="Paulsen I.T."/>
        </authorList>
    </citation>
    <scope>NUCLEOTIDE SEQUENCE [LARGE SCALE GENOMIC DNA]</scope>
    <source>
        <strain evidence="4">ATCC BAA-888 / DSM 13862 / ZAS-9</strain>
    </source>
</reference>
<dbReference type="GO" id="GO:0036503">
    <property type="term" value="P:ERAD pathway"/>
    <property type="evidence" value="ECO:0007669"/>
    <property type="project" value="TreeGrafter"/>
</dbReference>
<dbReference type="PRINTS" id="PR00625">
    <property type="entry name" value="JDOMAIN"/>
</dbReference>
<dbReference type="InParanoid" id="F5YEH1"/>
<evidence type="ECO:0000256" key="1">
    <source>
        <dbReference type="ARBA" id="ARBA00023186"/>
    </source>
</evidence>